<dbReference type="EMBL" id="AP018052">
    <property type="protein sequence ID" value="BAZ94501.1"/>
    <property type="molecule type" value="Genomic_DNA"/>
</dbReference>
<gene>
    <name evidence="3" type="ORF">FOKN1_2121</name>
</gene>
<accession>A0A1Z4VS93</accession>
<keyword evidence="3" id="KW-0378">Hydrolase</keyword>
<proteinExistence type="predicted"/>
<evidence type="ECO:0000256" key="1">
    <source>
        <dbReference type="SAM" id="Phobius"/>
    </source>
</evidence>
<dbReference type="Proteomes" id="UP000218765">
    <property type="component" value="Chromosome"/>
</dbReference>
<keyword evidence="1" id="KW-0472">Membrane</keyword>
<name>A0A1Z4VS93_9GAMM</name>
<dbReference type="GO" id="GO:0004386">
    <property type="term" value="F:helicase activity"/>
    <property type="evidence" value="ECO:0007669"/>
    <property type="project" value="UniProtKB-KW"/>
</dbReference>
<dbReference type="AlphaFoldDB" id="A0A1Z4VS93"/>
<keyword evidence="3" id="KW-0067">ATP-binding</keyword>
<keyword evidence="1" id="KW-1133">Transmembrane helix</keyword>
<evidence type="ECO:0000313" key="4">
    <source>
        <dbReference type="Proteomes" id="UP000218765"/>
    </source>
</evidence>
<feature type="chain" id="PRO_5013120085" evidence="2">
    <location>
        <begin position="26"/>
        <end position="188"/>
    </location>
</feature>
<keyword evidence="4" id="KW-1185">Reference proteome</keyword>
<protein>
    <submittedName>
        <fullName evidence="3">DNA/RNA helicases</fullName>
    </submittedName>
</protein>
<dbReference type="KEGG" id="ttc:FOKN1_2121"/>
<organism evidence="3 4">
    <name type="scientific">Thiohalobacter thiocyanaticus</name>
    <dbReference type="NCBI Taxonomy" id="585455"/>
    <lineage>
        <taxon>Bacteria</taxon>
        <taxon>Pseudomonadati</taxon>
        <taxon>Pseudomonadota</taxon>
        <taxon>Gammaproteobacteria</taxon>
        <taxon>Thiohalobacterales</taxon>
        <taxon>Thiohalobacteraceae</taxon>
        <taxon>Thiohalobacter</taxon>
    </lineage>
</organism>
<keyword evidence="3" id="KW-0347">Helicase</keyword>
<keyword evidence="1" id="KW-0812">Transmembrane</keyword>
<feature type="signal peptide" evidence="2">
    <location>
        <begin position="1"/>
        <end position="25"/>
    </location>
</feature>
<keyword evidence="2" id="KW-0732">Signal</keyword>
<sequence length="188" mass="20490">MMGFFYPRVFACCCVVFCFPLIASASAIRIEATYIYIDGSYMDIHATVSDAYNFVIGWNNEATGLSFSGIGGIAYDASSDISYDIALSDGALELYNTSNIDFGDYGDEVKYELTDYESFAYPKWFEWKRGSFSSFLITGNIGGVRTIPSPIDGGAGLSVSSIPLPATVWLFFSGLLGFFGVARRKKAA</sequence>
<keyword evidence="3" id="KW-0547">Nucleotide-binding</keyword>
<evidence type="ECO:0000313" key="3">
    <source>
        <dbReference type="EMBL" id="BAZ94501.1"/>
    </source>
</evidence>
<reference evidence="3 4" key="1">
    <citation type="submission" date="2017-05" db="EMBL/GenBank/DDBJ databases">
        <title>Thiocyanate degradation by Thiohalobacter thiocyanaticus FOKN1.</title>
        <authorList>
            <person name="Oshiki M."/>
            <person name="Fukushima T."/>
            <person name="Kawano S."/>
            <person name="Nakagawa J."/>
        </authorList>
    </citation>
    <scope>NUCLEOTIDE SEQUENCE [LARGE SCALE GENOMIC DNA]</scope>
    <source>
        <strain evidence="3 4">FOKN1</strain>
    </source>
</reference>
<evidence type="ECO:0000256" key="2">
    <source>
        <dbReference type="SAM" id="SignalP"/>
    </source>
</evidence>
<feature type="transmembrane region" description="Helical" evidence="1">
    <location>
        <begin position="162"/>
        <end position="182"/>
    </location>
</feature>